<comment type="caution">
    <text evidence="1">The sequence shown here is derived from an EMBL/GenBank/DDBJ whole genome shotgun (WGS) entry which is preliminary data.</text>
</comment>
<organism evidence="1 2">
    <name type="scientific">Prototheca wickerhamii</name>
    <dbReference type="NCBI Taxonomy" id="3111"/>
    <lineage>
        <taxon>Eukaryota</taxon>
        <taxon>Viridiplantae</taxon>
        <taxon>Chlorophyta</taxon>
        <taxon>core chlorophytes</taxon>
        <taxon>Trebouxiophyceae</taxon>
        <taxon>Chlorellales</taxon>
        <taxon>Chlorellaceae</taxon>
        <taxon>Prototheca</taxon>
    </lineage>
</organism>
<dbReference type="Proteomes" id="UP001255856">
    <property type="component" value="Unassembled WGS sequence"/>
</dbReference>
<dbReference type="AlphaFoldDB" id="A0AAD9MI97"/>
<protein>
    <submittedName>
        <fullName evidence="1">Uncharacterized protein</fullName>
    </submittedName>
</protein>
<dbReference type="PANTHER" id="PTHR34966:SF1">
    <property type="entry name" value="OS04G0508100 PROTEIN"/>
    <property type="match status" value="1"/>
</dbReference>
<gene>
    <name evidence="1" type="ORF">QBZ16_003930</name>
</gene>
<proteinExistence type="predicted"/>
<sequence length="80" mass="9104">MSFFQRLMNYWLNEVLVNTLANSKSFQKFAVKSNASVGELLKKTAEHKDRLGGQGGEFFKVFKEELSKGMTDLQKKNGVK</sequence>
<dbReference type="PANTHER" id="PTHR34966">
    <property type="entry name" value="OSJNBA0043L24.15 PROTEIN"/>
    <property type="match status" value="1"/>
</dbReference>
<accession>A0AAD9MI97</accession>
<keyword evidence="2" id="KW-1185">Reference proteome</keyword>
<name>A0AAD9MI97_PROWI</name>
<reference evidence="1" key="1">
    <citation type="submission" date="2021-01" db="EMBL/GenBank/DDBJ databases">
        <authorList>
            <person name="Eckstrom K.M.E."/>
        </authorList>
    </citation>
    <scope>NUCLEOTIDE SEQUENCE</scope>
    <source>
        <strain evidence="1">UVCC 0001</strain>
    </source>
</reference>
<evidence type="ECO:0000313" key="2">
    <source>
        <dbReference type="Proteomes" id="UP001255856"/>
    </source>
</evidence>
<evidence type="ECO:0000313" key="1">
    <source>
        <dbReference type="EMBL" id="KAK2078062.1"/>
    </source>
</evidence>
<dbReference type="EMBL" id="JASFZW010000005">
    <property type="protein sequence ID" value="KAK2078062.1"/>
    <property type="molecule type" value="Genomic_DNA"/>
</dbReference>